<keyword evidence="3 5" id="KW-0472">Membrane</keyword>
<dbReference type="Proteomes" id="UP000078596">
    <property type="component" value="Chromosome"/>
</dbReference>
<evidence type="ECO:0000256" key="5">
    <source>
        <dbReference type="HAMAP-Rule" id="MF_02033"/>
    </source>
</evidence>
<dbReference type="SMART" id="SM00842">
    <property type="entry name" value="FtsA"/>
    <property type="match status" value="1"/>
</dbReference>
<keyword evidence="2 5" id="KW-0132">Cell division</keyword>
<evidence type="ECO:0000313" key="8">
    <source>
        <dbReference type="EMBL" id="ANJ67946.1"/>
    </source>
</evidence>
<dbReference type="STRING" id="1860122.A9404_11670"/>
<comment type="function">
    <text evidence="5 6">Cell division protein that is involved in the assembly of the Z ring. May serve as a membrane anchor for the Z ring.</text>
</comment>
<evidence type="ECO:0000256" key="2">
    <source>
        <dbReference type="ARBA" id="ARBA00022618"/>
    </source>
</evidence>
<dbReference type="EMBL" id="CP016027">
    <property type="protein sequence ID" value="ANJ67946.1"/>
    <property type="molecule type" value="Genomic_DNA"/>
</dbReference>
<keyword evidence="1 5" id="KW-1003">Cell membrane</keyword>
<evidence type="ECO:0000256" key="6">
    <source>
        <dbReference type="PIRNR" id="PIRNR003101"/>
    </source>
</evidence>
<dbReference type="GO" id="GO:0009898">
    <property type="term" value="C:cytoplasmic side of plasma membrane"/>
    <property type="evidence" value="ECO:0007669"/>
    <property type="project" value="UniProtKB-UniRule"/>
</dbReference>
<dbReference type="InterPro" id="IPR050696">
    <property type="entry name" value="FtsA/MreB"/>
</dbReference>
<keyword evidence="9" id="KW-1185">Reference proteome</keyword>
<name>A0A191ZJ68_9GAMM</name>
<dbReference type="InterPro" id="IPR003494">
    <property type="entry name" value="SHS2_FtsA"/>
</dbReference>
<evidence type="ECO:0000256" key="1">
    <source>
        <dbReference type="ARBA" id="ARBA00022475"/>
    </source>
</evidence>
<reference evidence="8 9" key="1">
    <citation type="submission" date="2016-06" db="EMBL/GenBank/DDBJ databases">
        <title>Insight into the functional genes involving in sulfur oxidation in Pearl River water.</title>
        <authorList>
            <person name="Luo J."/>
            <person name="Tan X."/>
            <person name="Lin W."/>
        </authorList>
    </citation>
    <scope>NUCLEOTIDE SEQUENCE [LARGE SCALE GENOMIC DNA]</scope>
    <source>
        <strain evidence="8 9">LS2</strain>
    </source>
</reference>
<dbReference type="KEGG" id="haz:A9404_11670"/>
<evidence type="ECO:0000256" key="3">
    <source>
        <dbReference type="ARBA" id="ARBA00023136"/>
    </source>
</evidence>
<dbReference type="InterPro" id="IPR043129">
    <property type="entry name" value="ATPase_NBD"/>
</dbReference>
<dbReference type="PANTHER" id="PTHR32432:SF4">
    <property type="entry name" value="CELL DIVISION PROTEIN FTSA"/>
    <property type="match status" value="1"/>
</dbReference>
<dbReference type="PANTHER" id="PTHR32432">
    <property type="entry name" value="CELL DIVISION PROTEIN FTSA-RELATED"/>
    <property type="match status" value="1"/>
</dbReference>
<dbReference type="NCBIfam" id="TIGR01174">
    <property type="entry name" value="ftsA"/>
    <property type="match status" value="1"/>
</dbReference>
<dbReference type="InterPro" id="IPR020823">
    <property type="entry name" value="Cell_div_FtsA"/>
</dbReference>
<comment type="similarity">
    <text evidence="5 6">Belongs to the FtsA/MreB family.</text>
</comment>
<dbReference type="CDD" id="cd24048">
    <property type="entry name" value="ASKHA_NBD_FtsA"/>
    <property type="match status" value="1"/>
</dbReference>
<protein>
    <recommendedName>
        <fullName evidence="5 6">Cell division protein FtsA</fullName>
    </recommendedName>
</protein>
<comment type="subcellular location">
    <subcellularLocation>
        <location evidence="5">Cell membrane</location>
        <topology evidence="5">Peripheral membrane protein</topology>
        <orientation evidence="5">Cytoplasmic side</orientation>
    </subcellularLocation>
    <text evidence="5">Localizes to the Z ring in an FtsZ-dependent manner. Targeted to the membrane through a conserved C-terminal amphipathic helix.</text>
</comment>
<organism evidence="8 9">
    <name type="scientific">Halothiobacillus diazotrophicus</name>
    <dbReference type="NCBI Taxonomy" id="1860122"/>
    <lineage>
        <taxon>Bacteria</taxon>
        <taxon>Pseudomonadati</taxon>
        <taxon>Pseudomonadota</taxon>
        <taxon>Gammaproteobacteria</taxon>
        <taxon>Chromatiales</taxon>
        <taxon>Halothiobacillaceae</taxon>
        <taxon>Halothiobacillus</taxon>
    </lineage>
</organism>
<evidence type="ECO:0000256" key="4">
    <source>
        <dbReference type="ARBA" id="ARBA00023306"/>
    </source>
</evidence>
<dbReference type="PIRSF" id="PIRSF003101">
    <property type="entry name" value="FtsA"/>
    <property type="match status" value="1"/>
</dbReference>
<gene>
    <name evidence="5" type="primary">ftsA</name>
    <name evidence="8" type="ORF">A9404_11670</name>
</gene>
<accession>A0A191ZJ68</accession>
<keyword evidence="4 5" id="KW-0131">Cell cycle</keyword>
<dbReference type="Gene3D" id="3.30.420.40">
    <property type="match status" value="2"/>
</dbReference>
<dbReference type="GO" id="GO:0032153">
    <property type="term" value="C:cell division site"/>
    <property type="evidence" value="ECO:0007669"/>
    <property type="project" value="UniProtKB-UniRule"/>
</dbReference>
<dbReference type="Pfam" id="PF02491">
    <property type="entry name" value="SHS2_FTSA"/>
    <property type="match status" value="1"/>
</dbReference>
<evidence type="ECO:0000259" key="7">
    <source>
        <dbReference type="SMART" id="SM00842"/>
    </source>
</evidence>
<dbReference type="Pfam" id="PF14450">
    <property type="entry name" value="FtsA"/>
    <property type="match status" value="2"/>
</dbReference>
<evidence type="ECO:0000313" key="9">
    <source>
        <dbReference type="Proteomes" id="UP000078596"/>
    </source>
</evidence>
<comment type="subunit">
    <text evidence="5">Self-interacts. Interacts with FtsZ.</text>
</comment>
<dbReference type="SUPFAM" id="SSF53067">
    <property type="entry name" value="Actin-like ATPase domain"/>
    <property type="match status" value="2"/>
</dbReference>
<dbReference type="Gene3D" id="3.30.1490.110">
    <property type="match status" value="1"/>
</dbReference>
<dbReference type="GO" id="GO:0043093">
    <property type="term" value="P:FtsZ-dependent cytokinesis"/>
    <property type="evidence" value="ECO:0007669"/>
    <property type="project" value="UniProtKB-UniRule"/>
</dbReference>
<dbReference type="HAMAP" id="MF_02033">
    <property type="entry name" value="FtsA"/>
    <property type="match status" value="1"/>
</dbReference>
<proteinExistence type="inferred from homology"/>
<dbReference type="AlphaFoldDB" id="A0A191ZJ68"/>
<feature type="domain" description="SHS2" evidence="7">
    <location>
        <begin position="14"/>
        <end position="201"/>
    </location>
</feature>
<sequence>MCAIAVRKGERDLVVGLDVGTTKIAALVGEYDADGHLSLIGYGQSPTNKGLRRGSVVDIDSTSRAIKRAIDAAGAMSNCEIGSVWVGVAGDHVISMDSKGMTGTAGREITQADINQVVQSAKAVKIPDGQQILYCEPQEFRIDGQDGIHKPQGMTGHRLEADVHIVTTATNNVQNIIKCVERCGLAVTGTVLDPIAAATAVLNEDEKELGVALIDIGGGTTDIAIFTRGALRYTTVLPIAGEQVTNDLAYGLTTPPAQAEEIKRKYADLRPLDDRSHSEEIEVPGVSGRPPRRISRDMMMRICRPRVEEILSYIQEAIRRSGYHEMINAGVVLTGGSAAMPGLVELTEDYLQMPTRLGLPQGISGNHEALKNPANATGIGLILHGRKAEMQNEFATPMDGQGEPMLQQLKRWFKDHF</sequence>